<feature type="compositionally biased region" description="Polar residues" evidence="1">
    <location>
        <begin position="81"/>
        <end position="90"/>
    </location>
</feature>
<protein>
    <submittedName>
        <fullName evidence="2">Uncharacterized protein</fullName>
    </submittedName>
</protein>
<reference evidence="2" key="1">
    <citation type="journal article" date="2022" name="bioRxiv">
        <title>Sequencing and chromosome-scale assembly of the giantPleurodeles waltlgenome.</title>
        <authorList>
            <person name="Brown T."/>
            <person name="Elewa A."/>
            <person name="Iarovenko S."/>
            <person name="Subramanian E."/>
            <person name="Araus A.J."/>
            <person name="Petzold A."/>
            <person name="Susuki M."/>
            <person name="Suzuki K.-i.T."/>
            <person name="Hayashi T."/>
            <person name="Toyoda A."/>
            <person name="Oliveira C."/>
            <person name="Osipova E."/>
            <person name="Leigh N.D."/>
            <person name="Simon A."/>
            <person name="Yun M.H."/>
        </authorList>
    </citation>
    <scope>NUCLEOTIDE SEQUENCE</scope>
    <source>
        <strain evidence="2">20211129_DDA</strain>
        <tissue evidence="2">Liver</tissue>
    </source>
</reference>
<comment type="caution">
    <text evidence="2">The sequence shown here is derived from an EMBL/GenBank/DDBJ whole genome shotgun (WGS) entry which is preliminary data.</text>
</comment>
<sequence>MHCVVTLATRVVPPPHHRVWVINRVAGTMVTAQRVTETVTQNISWFRKTAFEELLTDEPDLTRSTNETTRNPKTPEEEDQQLSQALRTLS</sequence>
<dbReference type="AlphaFoldDB" id="A0AAV7MWI7"/>
<organism evidence="2 3">
    <name type="scientific">Pleurodeles waltl</name>
    <name type="common">Iberian ribbed newt</name>
    <dbReference type="NCBI Taxonomy" id="8319"/>
    <lineage>
        <taxon>Eukaryota</taxon>
        <taxon>Metazoa</taxon>
        <taxon>Chordata</taxon>
        <taxon>Craniata</taxon>
        <taxon>Vertebrata</taxon>
        <taxon>Euteleostomi</taxon>
        <taxon>Amphibia</taxon>
        <taxon>Batrachia</taxon>
        <taxon>Caudata</taxon>
        <taxon>Salamandroidea</taxon>
        <taxon>Salamandridae</taxon>
        <taxon>Pleurodelinae</taxon>
        <taxon>Pleurodeles</taxon>
    </lineage>
</organism>
<gene>
    <name evidence="2" type="ORF">NDU88_004924</name>
</gene>
<feature type="compositionally biased region" description="Polar residues" evidence="1">
    <location>
        <begin position="62"/>
        <end position="72"/>
    </location>
</feature>
<dbReference type="Proteomes" id="UP001066276">
    <property type="component" value="Chromosome 9"/>
</dbReference>
<accession>A0AAV7MWI7</accession>
<dbReference type="EMBL" id="JANPWB010000013">
    <property type="protein sequence ID" value="KAJ1107534.1"/>
    <property type="molecule type" value="Genomic_DNA"/>
</dbReference>
<proteinExistence type="predicted"/>
<evidence type="ECO:0000256" key="1">
    <source>
        <dbReference type="SAM" id="MobiDB-lite"/>
    </source>
</evidence>
<evidence type="ECO:0000313" key="2">
    <source>
        <dbReference type="EMBL" id="KAJ1107534.1"/>
    </source>
</evidence>
<feature type="region of interest" description="Disordered" evidence="1">
    <location>
        <begin position="56"/>
        <end position="90"/>
    </location>
</feature>
<keyword evidence="3" id="KW-1185">Reference proteome</keyword>
<evidence type="ECO:0000313" key="3">
    <source>
        <dbReference type="Proteomes" id="UP001066276"/>
    </source>
</evidence>
<name>A0AAV7MWI7_PLEWA</name>